<comment type="caution">
    <text evidence="2">The sequence shown here is derived from an EMBL/GenBank/DDBJ whole genome shotgun (WGS) entry which is preliminary data.</text>
</comment>
<feature type="chain" id="PRO_5017306246" description="Secreted protein" evidence="1">
    <location>
        <begin position="24"/>
        <end position="142"/>
    </location>
</feature>
<reference evidence="2 3" key="1">
    <citation type="submission" date="2018-06" db="EMBL/GenBank/DDBJ databases">
        <title>Comparative genomics reveals the genomic features of Rhizophagus irregularis, R. cerebriforme, R. diaphanum and Gigaspora rosea, and their symbiotic lifestyle signature.</title>
        <authorList>
            <person name="Morin E."/>
            <person name="San Clemente H."/>
            <person name="Chen E.C.H."/>
            <person name="De La Providencia I."/>
            <person name="Hainaut M."/>
            <person name="Kuo A."/>
            <person name="Kohler A."/>
            <person name="Murat C."/>
            <person name="Tang N."/>
            <person name="Roy S."/>
            <person name="Loubradou J."/>
            <person name="Henrissat B."/>
            <person name="Grigoriev I.V."/>
            <person name="Corradi N."/>
            <person name="Roux C."/>
            <person name="Martin F.M."/>
        </authorList>
    </citation>
    <scope>NUCLEOTIDE SEQUENCE [LARGE SCALE GENOMIC DNA]</scope>
    <source>
        <strain evidence="2 3">DAOM 194757</strain>
    </source>
</reference>
<keyword evidence="1" id="KW-0732">Signal</keyword>
<organism evidence="2 3">
    <name type="scientific">Gigaspora rosea</name>
    <dbReference type="NCBI Taxonomy" id="44941"/>
    <lineage>
        <taxon>Eukaryota</taxon>
        <taxon>Fungi</taxon>
        <taxon>Fungi incertae sedis</taxon>
        <taxon>Mucoromycota</taxon>
        <taxon>Glomeromycotina</taxon>
        <taxon>Glomeromycetes</taxon>
        <taxon>Diversisporales</taxon>
        <taxon>Gigasporaceae</taxon>
        <taxon>Gigaspora</taxon>
    </lineage>
</organism>
<name>A0A397W4A5_9GLOM</name>
<proteinExistence type="predicted"/>
<evidence type="ECO:0008006" key="4">
    <source>
        <dbReference type="Google" id="ProtNLM"/>
    </source>
</evidence>
<dbReference type="AlphaFoldDB" id="A0A397W4A5"/>
<feature type="signal peptide" evidence="1">
    <location>
        <begin position="1"/>
        <end position="23"/>
    </location>
</feature>
<gene>
    <name evidence="2" type="ORF">C2G38_2163844</name>
</gene>
<keyword evidence="3" id="KW-1185">Reference proteome</keyword>
<sequence length="142" mass="15768">MNSHIFILTFLIICCLVTSKVDGTEIIIISALAESTQCRSFVTNCRGQKIFERDTQDCGGSFCVLSRRPHIPDDQPTCLHMSILSTNDKVKDQRHSITNENELNCYLVAGNSDSNSFTNVPCPDHSLLSNCSNPNIEENVSE</sequence>
<evidence type="ECO:0000313" key="3">
    <source>
        <dbReference type="Proteomes" id="UP000266673"/>
    </source>
</evidence>
<protein>
    <recommendedName>
        <fullName evidence="4">Secreted protein</fullName>
    </recommendedName>
</protein>
<evidence type="ECO:0000313" key="2">
    <source>
        <dbReference type="EMBL" id="RIB26206.1"/>
    </source>
</evidence>
<accession>A0A397W4A5</accession>
<dbReference type="Proteomes" id="UP000266673">
    <property type="component" value="Unassembled WGS sequence"/>
</dbReference>
<evidence type="ECO:0000256" key="1">
    <source>
        <dbReference type="SAM" id="SignalP"/>
    </source>
</evidence>
<dbReference type="EMBL" id="QKWP01000143">
    <property type="protein sequence ID" value="RIB26206.1"/>
    <property type="molecule type" value="Genomic_DNA"/>
</dbReference>